<name>A0A090WX85_9FLAO</name>
<comment type="caution">
    <text evidence="1">The sequence shown here is derived from an EMBL/GenBank/DDBJ whole genome shotgun (WGS) entry which is preliminary data.</text>
</comment>
<evidence type="ECO:0000313" key="1">
    <source>
        <dbReference type="EMBL" id="GAL80004.1"/>
    </source>
</evidence>
<accession>A0A090WX85</accession>
<dbReference type="EMBL" id="BBNU01000008">
    <property type="protein sequence ID" value="GAL80004.1"/>
    <property type="molecule type" value="Genomic_DNA"/>
</dbReference>
<proteinExistence type="predicted"/>
<protein>
    <submittedName>
        <fullName evidence="1">Uncharacterized protein</fullName>
    </submittedName>
</protein>
<dbReference type="Proteomes" id="UP000029643">
    <property type="component" value="Unassembled WGS sequence"/>
</dbReference>
<reference evidence="1 2" key="1">
    <citation type="journal article" date="2014" name="Genome Announc.">
        <title>Draft Genome Sequences of Marine Flavobacterium Algibacter lectus Strains SS8 and NR4.</title>
        <authorList>
            <person name="Takatani N."/>
            <person name="Nakanishi M."/>
            <person name="Meirelles P."/>
            <person name="Mino S."/>
            <person name="Suda W."/>
            <person name="Oshima K."/>
            <person name="Hattori M."/>
            <person name="Ohkuma M."/>
            <person name="Hosokawa M."/>
            <person name="Miyashita K."/>
            <person name="Thompson F.L."/>
            <person name="Niwa A."/>
            <person name="Sawabe T."/>
            <person name="Sawabe T."/>
        </authorList>
    </citation>
    <scope>NUCLEOTIDE SEQUENCE [LARGE SCALE GENOMIC DNA]</scope>
    <source>
        <strain evidence="2">JCM19274</strain>
    </source>
</reference>
<gene>
    <name evidence="1" type="ORF">JCM19274_2676</name>
</gene>
<organism evidence="1 2">
    <name type="scientific">Algibacter lectus</name>
    <dbReference type="NCBI Taxonomy" id="221126"/>
    <lineage>
        <taxon>Bacteria</taxon>
        <taxon>Pseudomonadati</taxon>
        <taxon>Bacteroidota</taxon>
        <taxon>Flavobacteriia</taxon>
        <taxon>Flavobacteriales</taxon>
        <taxon>Flavobacteriaceae</taxon>
        <taxon>Algibacter</taxon>
    </lineage>
</organism>
<sequence>MLEIKIQPKKSIKRKPLPNFTEEDGIRYLLDNHFNKIRTP</sequence>
<dbReference type="AlphaFoldDB" id="A0A090WX85"/>
<evidence type="ECO:0000313" key="2">
    <source>
        <dbReference type="Proteomes" id="UP000029643"/>
    </source>
</evidence>